<comment type="caution">
    <text evidence="1">The sequence shown here is derived from an EMBL/GenBank/DDBJ whole genome shotgun (WGS) entry which is preliminary data.</text>
</comment>
<gene>
    <name evidence="1" type="ORF">FB45DRAFT_44023</name>
</gene>
<dbReference type="EMBL" id="JARKIF010000010">
    <property type="protein sequence ID" value="KAJ7628769.1"/>
    <property type="molecule type" value="Genomic_DNA"/>
</dbReference>
<dbReference type="PANTHER" id="PTHR31252:SF11">
    <property type="entry name" value="DUF4419 DOMAIN-CONTAINING PROTEIN"/>
    <property type="match status" value="1"/>
</dbReference>
<evidence type="ECO:0000313" key="2">
    <source>
        <dbReference type="Proteomes" id="UP001221142"/>
    </source>
</evidence>
<organism evidence="1 2">
    <name type="scientific">Roridomyces roridus</name>
    <dbReference type="NCBI Taxonomy" id="1738132"/>
    <lineage>
        <taxon>Eukaryota</taxon>
        <taxon>Fungi</taxon>
        <taxon>Dikarya</taxon>
        <taxon>Basidiomycota</taxon>
        <taxon>Agaricomycotina</taxon>
        <taxon>Agaricomycetes</taxon>
        <taxon>Agaricomycetidae</taxon>
        <taxon>Agaricales</taxon>
        <taxon>Marasmiineae</taxon>
        <taxon>Mycenaceae</taxon>
        <taxon>Roridomyces</taxon>
    </lineage>
</organism>
<name>A0AAD7BRP4_9AGAR</name>
<accession>A0AAD7BRP4</accession>
<dbReference type="Pfam" id="PF14388">
    <property type="entry name" value="DUF4419"/>
    <property type="match status" value="1"/>
</dbReference>
<dbReference type="PANTHER" id="PTHR31252">
    <property type="entry name" value="DUF4419 DOMAIN-CONTAINING PROTEIN"/>
    <property type="match status" value="1"/>
</dbReference>
<keyword evidence="2" id="KW-1185">Reference proteome</keyword>
<reference evidence="1" key="1">
    <citation type="submission" date="2023-03" db="EMBL/GenBank/DDBJ databases">
        <title>Massive genome expansion in bonnet fungi (Mycena s.s.) driven by repeated elements and novel gene families across ecological guilds.</title>
        <authorList>
            <consortium name="Lawrence Berkeley National Laboratory"/>
            <person name="Harder C.B."/>
            <person name="Miyauchi S."/>
            <person name="Viragh M."/>
            <person name="Kuo A."/>
            <person name="Thoen E."/>
            <person name="Andreopoulos B."/>
            <person name="Lu D."/>
            <person name="Skrede I."/>
            <person name="Drula E."/>
            <person name="Henrissat B."/>
            <person name="Morin E."/>
            <person name="Kohler A."/>
            <person name="Barry K."/>
            <person name="LaButti K."/>
            <person name="Morin E."/>
            <person name="Salamov A."/>
            <person name="Lipzen A."/>
            <person name="Mereny Z."/>
            <person name="Hegedus B."/>
            <person name="Baldrian P."/>
            <person name="Stursova M."/>
            <person name="Weitz H."/>
            <person name="Taylor A."/>
            <person name="Grigoriev I.V."/>
            <person name="Nagy L.G."/>
            <person name="Martin F."/>
            <person name="Kauserud H."/>
        </authorList>
    </citation>
    <scope>NUCLEOTIDE SEQUENCE</scope>
    <source>
        <strain evidence="1">9284</strain>
    </source>
</reference>
<protein>
    <submittedName>
        <fullName evidence="1">Uncharacterized protein</fullName>
    </submittedName>
</protein>
<evidence type="ECO:0000313" key="1">
    <source>
        <dbReference type="EMBL" id="KAJ7628769.1"/>
    </source>
</evidence>
<dbReference type="InterPro" id="IPR025533">
    <property type="entry name" value="DUF4419"/>
</dbReference>
<dbReference type="AlphaFoldDB" id="A0AAD7BRP4"/>
<sequence length="394" mass="43321">MPVTLNLVDLPGPATTKEVPGVTGAQILKRDGAYQILQCCIGGHIAANDTQFKVVPNEHGGFVRTVLSAYTDSHELVLRPDDVWLALISQFILYYNHEHPGDVPEPLSVVVRNPPLSRKKMAKSTKRNVLRSRPALRHWILPKFSTSQPNDMVAASTLLMTTSGSSAVVGETSLTHTETKHRGIRQVTLEGLRTDWQLILNKLEMLKGHGIPAIAWFHLLHPVISQLVDLFDSPSVTPAFWKTVIHREGFGGKEPRLTGWITAFCAFSCDGQFLGPKLESPKRPVKNPAELPSSRFWSAYAPSLEDRHVMGIGGVNYPYFGISTLPTSHAAVNITVKLHESTSVPYQIVAGLMGVGFSSSGKSTDPQRLNDVVRPVVAWWIIAPEPQVKQSEVV</sequence>
<proteinExistence type="predicted"/>
<dbReference type="Proteomes" id="UP001221142">
    <property type="component" value="Unassembled WGS sequence"/>
</dbReference>